<accession>A0ABY9RAZ8</accession>
<proteinExistence type="predicted"/>
<reference evidence="1" key="1">
    <citation type="submission" date="2023-09" db="EMBL/GenBank/DDBJ databases">
        <title>Flavobacterium sp. 20NA77.7 isolated from freshwater.</title>
        <authorList>
            <person name="Le V."/>
            <person name="Ko S.-R."/>
            <person name="Ahn C.-Y."/>
            <person name="Oh H.-M."/>
        </authorList>
    </citation>
    <scope>NUCLEOTIDE SEQUENCE</scope>
    <source>
        <strain evidence="1">20NA77.7</strain>
    </source>
</reference>
<evidence type="ECO:0000313" key="2">
    <source>
        <dbReference type="Proteomes" id="UP001180481"/>
    </source>
</evidence>
<dbReference type="RefSeq" id="WP_309532735.1">
    <property type="nucleotide sequence ID" value="NZ_CP133721.1"/>
</dbReference>
<dbReference type="EMBL" id="CP133721">
    <property type="protein sequence ID" value="WMW78425.1"/>
    <property type="molecule type" value="Genomic_DNA"/>
</dbReference>
<protein>
    <submittedName>
        <fullName evidence="1">Uncharacterized protein</fullName>
    </submittedName>
</protein>
<dbReference type="Proteomes" id="UP001180481">
    <property type="component" value="Chromosome"/>
</dbReference>
<evidence type="ECO:0000313" key="1">
    <source>
        <dbReference type="EMBL" id="WMW78425.1"/>
    </source>
</evidence>
<gene>
    <name evidence="1" type="ORF">RF683_02975</name>
</gene>
<sequence>MQHIIKSYLKFILHSKNEHGVHSPFVFDLVTKCFYVSNFPLENSNYPSTNKLILKTIHYLNLKNCVRFDAQQELKTTVDGLIVSGDSLKNFSIEKIIPLCTNETCIFIENIHQTKKNKAVWKKFHTDHRITVSIETFNLGLLFIRKEQKKEHFILKTKPSLFSLFTKKIRI</sequence>
<name>A0ABY9RAZ8_9FLAO</name>
<organism evidence="1 2">
    <name type="scientific">Flavobacterium nakdongensis</name>
    <dbReference type="NCBI Taxonomy" id="3073563"/>
    <lineage>
        <taxon>Bacteria</taxon>
        <taxon>Pseudomonadati</taxon>
        <taxon>Bacteroidota</taxon>
        <taxon>Flavobacteriia</taxon>
        <taxon>Flavobacteriales</taxon>
        <taxon>Flavobacteriaceae</taxon>
        <taxon>Flavobacterium</taxon>
    </lineage>
</organism>
<keyword evidence="2" id="KW-1185">Reference proteome</keyword>